<dbReference type="InterPro" id="IPR042203">
    <property type="entry name" value="Leu/Phe-tRNA_Trfase_C"/>
</dbReference>
<dbReference type="HAMAP" id="MF_00688">
    <property type="entry name" value="Leu_Phe_trans"/>
    <property type="match status" value="1"/>
</dbReference>
<keyword evidence="6" id="KW-1185">Reference proteome</keyword>
<reference evidence="5 6" key="1">
    <citation type="submission" date="2024-09" db="EMBL/GenBank/DDBJ databases">
        <authorList>
            <person name="Sun Q."/>
            <person name="Mori K."/>
        </authorList>
    </citation>
    <scope>NUCLEOTIDE SEQUENCE [LARGE SCALE GENOMIC DNA]</scope>
    <source>
        <strain evidence="5 6">CECT 8460</strain>
    </source>
</reference>
<keyword evidence="3 4" id="KW-0012">Acyltransferase</keyword>
<comment type="function">
    <text evidence="4">Functions in the N-end rule pathway of protein degradation where it conjugates Leu, Phe and, less efficiently, Met from aminoacyl-tRNAs to the N-termini of proteins containing an N-terminal arginine or lysine.</text>
</comment>
<dbReference type="GO" id="GO:0008914">
    <property type="term" value="F:leucyl-tRNA--protein transferase activity"/>
    <property type="evidence" value="ECO:0007669"/>
    <property type="project" value="UniProtKB-EC"/>
</dbReference>
<evidence type="ECO:0000256" key="1">
    <source>
        <dbReference type="ARBA" id="ARBA00022490"/>
    </source>
</evidence>
<evidence type="ECO:0000313" key="6">
    <source>
        <dbReference type="Proteomes" id="UP001589576"/>
    </source>
</evidence>
<dbReference type="RefSeq" id="WP_290284134.1">
    <property type="nucleotide sequence ID" value="NZ_JAUFQN010000019.1"/>
</dbReference>
<comment type="similarity">
    <text evidence="4">Belongs to the L/F-transferase family.</text>
</comment>
<comment type="subcellular location">
    <subcellularLocation>
        <location evidence="4">Cytoplasm</location>
    </subcellularLocation>
</comment>
<comment type="catalytic activity">
    <reaction evidence="4">
        <text>N-terminal L-arginyl-[protein] + L-leucyl-tRNA(Leu) = N-terminal L-leucyl-L-arginyl-[protein] + tRNA(Leu) + H(+)</text>
        <dbReference type="Rhea" id="RHEA:50416"/>
        <dbReference type="Rhea" id="RHEA-COMP:9613"/>
        <dbReference type="Rhea" id="RHEA-COMP:9622"/>
        <dbReference type="Rhea" id="RHEA-COMP:12672"/>
        <dbReference type="Rhea" id="RHEA-COMP:12673"/>
        <dbReference type="ChEBI" id="CHEBI:15378"/>
        <dbReference type="ChEBI" id="CHEBI:64719"/>
        <dbReference type="ChEBI" id="CHEBI:78442"/>
        <dbReference type="ChEBI" id="CHEBI:78494"/>
        <dbReference type="ChEBI" id="CHEBI:133044"/>
        <dbReference type="EC" id="2.3.2.6"/>
    </reaction>
</comment>
<keyword evidence="2 4" id="KW-0808">Transferase</keyword>
<evidence type="ECO:0000256" key="2">
    <source>
        <dbReference type="ARBA" id="ARBA00022679"/>
    </source>
</evidence>
<dbReference type="Pfam" id="PF03588">
    <property type="entry name" value="Leu_Phe_trans"/>
    <property type="match status" value="1"/>
</dbReference>
<keyword evidence="1 4" id="KW-0963">Cytoplasm</keyword>
<sequence>MYFLSKDLYFPPVDEASIEGILAIGGDLSVERLILAYRKGIFPWFNEEEPILWWSPPERMVVVPSIYKVSKSIRNLLNQNKFSVTFNQNFSEVILGCQQIERPGQDGTWLSDDFIDSYSKLHQMGIAKSVEVWQNDELVGGLYGIDLGHIFCGESMFSKVPNASKIAFVTLIQYLKENNYKLLDCQVHNDHLEKLGAFEVSREVFMRVLESQAINFASNKLKHGH</sequence>
<comment type="catalytic activity">
    <reaction evidence="4">
        <text>L-phenylalanyl-tRNA(Phe) + an N-terminal L-alpha-aminoacyl-[protein] = an N-terminal L-phenylalanyl-L-alpha-aminoacyl-[protein] + tRNA(Phe)</text>
        <dbReference type="Rhea" id="RHEA:43632"/>
        <dbReference type="Rhea" id="RHEA-COMP:9668"/>
        <dbReference type="Rhea" id="RHEA-COMP:9699"/>
        <dbReference type="Rhea" id="RHEA-COMP:10636"/>
        <dbReference type="Rhea" id="RHEA-COMP:10637"/>
        <dbReference type="ChEBI" id="CHEBI:78442"/>
        <dbReference type="ChEBI" id="CHEBI:78531"/>
        <dbReference type="ChEBI" id="CHEBI:78597"/>
        <dbReference type="ChEBI" id="CHEBI:83561"/>
        <dbReference type="EC" id="2.3.2.6"/>
    </reaction>
</comment>
<evidence type="ECO:0000256" key="4">
    <source>
        <dbReference type="HAMAP-Rule" id="MF_00688"/>
    </source>
</evidence>
<gene>
    <name evidence="4 5" type="primary">aat</name>
    <name evidence="5" type="ORF">ACFFUU_09710</name>
</gene>
<protein>
    <recommendedName>
        <fullName evidence="4">Leucyl/phenylalanyl-tRNA--protein transferase</fullName>
        <ecNumber evidence="4">2.3.2.6</ecNumber>
    </recommendedName>
    <alternativeName>
        <fullName evidence="4">L/F-transferase</fullName>
    </alternativeName>
    <alternativeName>
        <fullName evidence="4">Leucyltransferase</fullName>
    </alternativeName>
    <alternativeName>
        <fullName evidence="4">Phenyalanyltransferase</fullName>
    </alternativeName>
</protein>
<dbReference type="Gene3D" id="3.40.630.70">
    <property type="entry name" value="Leucyl/phenylalanyl-tRNA-protein transferase, C-terminal domain"/>
    <property type="match status" value="1"/>
</dbReference>
<comment type="caution">
    <text evidence="5">The sequence shown here is derived from an EMBL/GenBank/DDBJ whole genome shotgun (WGS) entry which is preliminary data.</text>
</comment>
<dbReference type="InterPro" id="IPR042221">
    <property type="entry name" value="Leu/Phe-tRNA_Trfase_N"/>
</dbReference>
<evidence type="ECO:0000313" key="5">
    <source>
        <dbReference type="EMBL" id="MFB9089876.1"/>
    </source>
</evidence>
<evidence type="ECO:0000256" key="3">
    <source>
        <dbReference type="ARBA" id="ARBA00023315"/>
    </source>
</evidence>
<dbReference type="PANTHER" id="PTHR30098">
    <property type="entry name" value="LEUCYL/PHENYLALANYL-TRNA--PROTEIN TRANSFERASE"/>
    <property type="match status" value="1"/>
</dbReference>
<dbReference type="Gene3D" id="3.30.70.3550">
    <property type="entry name" value="Leucyl/phenylalanyl-tRNA-protein transferase, N-terminal domain"/>
    <property type="match status" value="1"/>
</dbReference>
<accession>A0ABV5GGZ2</accession>
<name>A0ABV5GGZ2_9FLAO</name>
<dbReference type="InterPro" id="IPR004616">
    <property type="entry name" value="Leu/Phe-tRNA_Trfase"/>
</dbReference>
<dbReference type="EC" id="2.3.2.6" evidence="4"/>
<dbReference type="Proteomes" id="UP001589576">
    <property type="component" value="Unassembled WGS sequence"/>
</dbReference>
<dbReference type="EMBL" id="JBHMFB010000016">
    <property type="protein sequence ID" value="MFB9089876.1"/>
    <property type="molecule type" value="Genomic_DNA"/>
</dbReference>
<comment type="catalytic activity">
    <reaction evidence="4">
        <text>N-terminal L-lysyl-[protein] + L-leucyl-tRNA(Leu) = N-terminal L-leucyl-L-lysyl-[protein] + tRNA(Leu) + H(+)</text>
        <dbReference type="Rhea" id="RHEA:12340"/>
        <dbReference type="Rhea" id="RHEA-COMP:9613"/>
        <dbReference type="Rhea" id="RHEA-COMP:9622"/>
        <dbReference type="Rhea" id="RHEA-COMP:12670"/>
        <dbReference type="Rhea" id="RHEA-COMP:12671"/>
        <dbReference type="ChEBI" id="CHEBI:15378"/>
        <dbReference type="ChEBI" id="CHEBI:65249"/>
        <dbReference type="ChEBI" id="CHEBI:78442"/>
        <dbReference type="ChEBI" id="CHEBI:78494"/>
        <dbReference type="ChEBI" id="CHEBI:133043"/>
        <dbReference type="EC" id="2.3.2.6"/>
    </reaction>
</comment>
<dbReference type="SUPFAM" id="SSF55729">
    <property type="entry name" value="Acyl-CoA N-acyltransferases (Nat)"/>
    <property type="match status" value="1"/>
</dbReference>
<dbReference type="InterPro" id="IPR016181">
    <property type="entry name" value="Acyl_CoA_acyltransferase"/>
</dbReference>
<dbReference type="NCBIfam" id="TIGR00667">
    <property type="entry name" value="aat"/>
    <property type="match status" value="1"/>
</dbReference>
<organism evidence="5 6">
    <name type="scientific">Flavobacterium paronense</name>
    <dbReference type="NCBI Taxonomy" id="1392775"/>
    <lineage>
        <taxon>Bacteria</taxon>
        <taxon>Pseudomonadati</taxon>
        <taxon>Bacteroidota</taxon>
        <taxon>Flavobacteriia</taxon>
        <taxon>Flavobacteriales</taxon>
        <taxon>Flavobacteriaceae</taxon>
        <taxon>Flavobacterium</taxon>
    </lineage>
</organism>
<dbReference type="PANTHER" id="PTHR30098:SF2">
    <property type="entry name" value="LEUCYL_PHENYLALANYL-TRNA--PROTEIN TRANSFERASE"/>
    <property type="match status" value="1"/>
</dbReference>
<proteinExistence type="inferred from homology"/>